<proteinExistence type="inferred from homology"/>
<comment type="similarity">
    <text evidence="1">Belongs to the universal ribosomal protein uL1 family.</text>
</comment>
<protein>
    <recommendedName>
        <fullName evidence="4">CL1</fullName>
    </recommendedName>
</protein>
<comment type="caution">
    <text evidence="6">The sequence shown here is derived from an EMBL/GenBank/DDBJ whole genome shotgun (WGS) entry which is preliminary data.</text>
</comment>
<feature type="region of interest" description="Disordered" evidence="5">
    <location>
        <begin position="139"/>
        <end position="165"/>
    </location>
</feature>
<evidence type="ECO:0000313" key="7">
    <source>
        <dbReference type="Proteomes" id="UP000823749"/>
    </source>
</evidence>
<gene>
    <name evidence="6" type="ORF">RHGRI_010205</name>
</gene>
<dbReference type="Proteomes" id="UP000823749">
    <property type="component" value="Chromosome 4"/>
</dbReference>
<evidence type="ECO:0000313" key="6">
    <source>
        <dbReference type="EMBL" id="KAG5552037.1"/>
    </source>
</evidence>
<reference evidence="6" key="1">
    <citation type="submission" date="2020-08" db="EMBL/GenBank/DDBJ databases">
        <title>Plant Genome Project.</title>
        <authorList>
            <person name="Zhang R.-G."/>
        </authorList>
    </citation>
    <scope>NUCLEOTIDE SEQUENCE</scope>
    <source>
        <strain evidence="6">WSP0</strain>
        <tissue evidence="6">Leaf</tissue>
    </source>
</reference>
<dbReference type="FunFam" id="3.40.50.790:FF:000001">
    <property type="entry name" value="50S ribosomal protein L1"/>
    <property type="match status" value="1"/>
</dbReference>
<dbReference type="Pfam" id="PF00687">
    <property type="entry name" value="Ribosomal_L1"/>
    <property type="match status" value="1"/>
</dbReference>
<dbReference type="EMBL" id="JACTNZ010000004">
    <property type="protein sequence ID" value="KAG5552037.1"/>
    <property type="molecule type" value="Genomic_DNA"/>
</dbReference>
<dbReference type="Gene3D" id="3.30.190.20">
    <property type="match status" value="1"/>
</dbReference>
<feature type="compositionally biased region" description="Pro residues" evidence="5">
    <location>
        <begin position="87"/>
        <end position="103"/>
    </location>
</feature>
<dbReference type="InterPro" id="IPR028364">
    <property type="entry name" value="Ribosomal_uL1/biogenesis"/>
</dbReference>
<dbReference type="AlphaFoldDB" id="A0AAV6KHM1"/>
<dbReference type="InterPro" id="IPR016095">
    <property type="entry name" value="Ribosomal_uL1_3-a/b-sand"/>
</dbReference>
<evidence type="ECO:0000256" key="5">
    <source>
        <dbReference type="SAM" id="MobiDB-lite"/>
    </source>
</evidence>
<organism evidence="6 7">
    <name type="scientific">Rhododendron griersonianum</name>
    <dbReference type="NCBI Taxonomy" id="479676"/>
    <lineage>
        <taxon>Eukaryota</taxon>
        <taxon>Viridiplantae</taxon>
        <taxon>Streptophyta</taxon>
        <taxon>Embryophyta</taxon>
        <taxon>Tracheophyta</taxon>
        <taxon>Spermatophyta</taxon>
        <taxon>Magnoliopsida</taxon>
        <taxon>eudicotyledons</taxon>
        <taxon>Gunneridae</taxon>
        <taxon>Pentapetalae</taxon>
        <taxon>asterids</taxon>
        <taxon>Ericales</taxon>
        <taxon>Ericaceae</taxon>
        <taxon>Ericoideae</taxon>
        <taxon>Rhodoreae</taxon>
        <taxon>Rhododendron</taxon>
    </lineage>
</organism>
<dbReference type="PANTHER" id="PTHR36427">
    <property type="entry name" value="54S RIBOSOMAL PROTEIN L1, MITOCHONDRIAL"/>
    <property type="match status" value="1"/>
</dbReference>
<evidence type="ECO:0000256" key="3">
    <source>
        <dbReference type="ARBA" id="ARBA00023274"/>
    </source>
</evidence>
<dbReference type="PANTHER" id="PTHR36427:SF4">
    <property type="entry name" value="RIBOSOMAL PROTEIN L1P_L10E FAMILY"/>
    <property type="match status" value="1"/>
</dbReference>
<feature type="region of interest" description="Disordered" evidence="5">
    <location>
        <begin position="32"/>
        <end position="105"/>
    </location>
</feature>
<keyword evidence="7" id="KW-1185">Reference proteome</keyword>
<accession>A0AAV6KHM1</accession>
<dbReference type="SUPFAM" id="SSF56808">
    <property type="entry name" value="Ribosomal protein L1"/>
    <property type="match status" value="1"/>
</dbReference>
<dbReference type="GO" id="GO:0005840">
    <property type="term" value="C:ribosome"/>
    <property type="evidence" value="ECO:0007669"/>
    <property type="project" value="UniProtKB-KW"/>
</dbReference>
<keyword evidence="2" id="KW-0689">Ribosomal protein</keyword>
<keyword evidence="3" id="KW-0687">Ribonucleoprotein</keyword>
<dbReference type="CDD" id="cd00403">
    <property type="entry name" value="Ribosomal_L1"/>
    <property type="match status" value="1"/>
</dbReference>
<dbReference type="GO" id="GO:1990904">
    <property type="term" value="C:ribonucleoprotein complex"/>
    <property type="evidence" value="ECO:0007669"/>
    <property type="project" value="UniProtKB-KW"/>
</dbReference>
<dbReference type="InterPro" id="IPR023674">
    <property type="entry name" value="Ribosomal_uL1-like"/>
</dbReference>
<dbReference type="Gene3D" id="3.40.50.790">
    <property type="match status" value="1"/>
</dbReference>
<feature type="compositionally biased region" description="Low complexity" evidence="5">
    <location>
        <begin position="32"/>
        <end position="47"/>
    </location>
</feature>
<evidence type="ECO:0000256" key="2">
    <source>
        <dbReference type="ARBA" id="ARBA00022980"/>
    </source>
</evidence>
<feature type="compositionally biased region" description="Pro residues" evidence="5">
    <location>
        <begin position="48"/>
        <end position="58"/>
    </location>
</feature>
<evidence type="ECO:0000256" key="4">
    <source>
        <dbReference type="ARBA" id="ARBA00082680"/>
    </source>
</evidence>
<sequence>MAAFELLLSQARRHCFPKPTSQLSLLLRSTSTSPFLQSHRSLSSSSSPPDPTPQPANPPNDEQQPTSTKPQPPSIQPVSYAIKPKDPSPSPQNPPQSAPPPPETRAWTREDIRYVKDVPNVSPISYPTRVAPLPEDRVAEEGGEVGEEKKGVDEELAKEVSRIQEESRRVSRWGGGLRGVEEERVAFPRIIKQEQKNKKVIYDLQEAIRLVKANAKTSFNETVEVHVNLAAELRRTDLRLNLTPPICIEMQKLDGVATLLHGTGKVVKVAVFAEGSAADEARAAGAAIVGGVELVEGIKSGTVKADFDICITTHQFVQRLQKLGNVLKSRMPSTKAGTVTDDVAKAVRDAKRIVKLNKKDKAAVVHAGVGKVSFSEEDLRENIGAFVNALLLAKPPGLKKSSKYAGYMNAVHICSTMGPGFPVSIQSLSIAADRYTRLQLN</sequence>
<evidence type="ECO:0000256" key="1">
    <source>
        <dbReference type="ARBA" id="ARBA00010531"/>
    </source>
</evidence>
<name>A0AAV6KHM1_9ERIC</name>